<keyword evidence="5 6" id="KW-0472">Membrane</keyword>
<dbReference type="PATRIC" id="fig|1432052.3.peg.6687"/>
<evidence type="ECO:0000313" key="7">
    <source>
        <dbReference type="EMBL" id="ODM02818.1"/>
    </source>
</evidence>
<gene>
    <name evidence="7" type="primary">spoVB_1</name>
    <name evidence="7" type="ORF">BEH84_06049</name>
</gene>
<keyword evidence="4 6" id="KW-1133">Transmembrane helix</keyword>
<dbReference type="InterPro" id="IPR050833">
    <property type="entry name" value="Poly_Biosynth_Transport"/>
</dbReference>
<keyword evidence="3 6" id="KW-0812">Transmembrane</keyword>
<evidence type="ECO:0000256" key="4">
    <source>
        <dbReference type="ARBA" id="ARBA00022989"/>
    </source>
</evidence>
<accession>A0A1E3A259</accession>
<dbReference type="GO" id="GO:0005886">
    <property type="term" value="C:plasma membrane"/>
    <property type="evidence" value="ECO:0007669"/>
    <property type="project" value="UniProtKB-SubCell"/>
</dbReference>
<protein>
    <submittedName>
        <fullName evidence="7">Stage V sporulation protein B</fullName>
    </submittedName>
</protein>
<sequence length="458" mass="49693">MRIKKNTLITGTIILTITGLGSRLIGFFYRIFLSRLFGEENMGIYQLIGPVMALVFSLSAAGLQNAISKFVAGETATHDYKASLRILLVGFAFSLILSLGCLFGVYHFSDFIAAYLLFEPRCAPLLRIAALSFPFASVHSCVNGYFYGIRKTAVPAATQLTEQIFRVGSVYLIASWCLQQGKEPTITVAAAGLAIGELSSMLLALPAAYLHFIKKAYPAGRLPSGTLYRKAAGASKTQLIRVYGRLSRQIIGFAAPLSANRLCLNLLQAIEAACIPAKLQVYGHSVSDSLSVYGVLTGMALPLIYFPGTLTNSVSVLLMPAISEADAVNNQNAIRRAVRKCLGYCLLLGCVCCVGFLVLGKTVGIMLYNSEMAGHFIIILSFMCPFLYLNTTLTSILHGLGKTSYSFFLSLTGLMLRLVFVFQAIPLYGIKGYLAGMLLSQLYTTVCCLVPLRQYLLP</sequence>
<feature type="transmembrane region" description="Helical" evidence="6">
    <location>
        <begin position="372"/>
        <end position="393"/>
    </location>
</feature>
<comment type="caution">
    <text evidence="7">The sequence shown here is derived from an EMBL/GenBank/DDBJ whole genome shotgun (WGS) entry which is preliminary data.</text>
</comment>
<dbReference type="RefSeq" id="WP_069159385.1">
    <property type="nucleotide sequence ID" value="NZ_DBFYTC010000019.1"/>
</dbReference>
<evidence type="ECO:0000256" key="2">
    <source>
        <dbReference type="ARBA" id="ARBA00022475"/>
    </source>
</evidence>
<organism evidence="7 8">
    <name type="scientific">Eisenbergiella tayi</name>
    <dbReference type="NCBI Taxonomy" id="1432052"/>
    <lineage>
        <taxon>Bacteria</taxon>
        <taxon>Bacillati</taxon>
        <taxon>Bacillota</taxon>
        <taxon>Clostridia</taxon>
        <taxon>Lachnospirales</taxon>
        <taxon>Lachnospiraceae</taxon>
        <taxon>Eisenbergiella</taxon>
    </lineage>
</organism>
<dbReference type="InterPro" id="IPR024923">
    <property type="entry name" value="PG_synth_SpoVB"/>
</dbReference>
<evidence type="ECO:0000313" key="8">
    <source>
        <dbReference type="Proteomes" id="UP000095003"/>
    </source>
</evidence>
<dbReference type="PIRSF" id="PIRSF038958">
    <property type="entry name" value="PG_synth_SpoVB"/>
    <property type="match status" value="1"/>
</dbReference>
<dbReference type="PANTHER" id="PTHR30250">
    <property type="entry name" value="PST FAMILY PREDICTED COLANIC ACID TRANSPORTER"/>
    <property type="match status" value="1"/>
</dbReference>
<dbReference type="CDD" id="cd13124">
    <property type="entry name" value="MATE_SpoVB_like"/>
    <property type="match status" value="1"/>
</dbReference>
<reference evidence="7 8" key="1">
    <citation type="submission" date="2016-07" db="EMBL/GenBank/DDBJ databases">
        <title>Characterization of isolates of Eisenbergiella tayi derived from blood cultures, using whole genome sequencing.</title>
        <authorList>
            <person name="Burdz T."/>
            <person name="Wiebe D."/>
            <person name="Huynh C."/>
            <person name="Bernard K."/>
        </authorList>
    </citation>
    <scope>NUCLEOTIDE SEQUENCE [LARGE SCALE GENOMIC DNA]</scope>
    <source>
        <strain evidence="7 8">NML 120489</strain>
    </source>
</reference>
<feature type="transmembrane region" description="Helical" evidence="6">
    <location>
        <begin position="341"/>
        <end position="360"/>
    </location>
</feature>
<evidence type="ECO:0000256" key="6">
    <source>
        <dbReference type="SAM" id="Phobius"/>
    </source>
</evidence>
<feature type="transmembrane region" description="Helical" evidence="6">
    <location>
        <begin position="405"/>
        <end position="426"/>
    </location>
</feature>
<feature type="transmembrane region" description="Helical" evidence="6">
    <location>
        <begin position="12"/>
        <end position="32"/>
    </location>
</feature>
<dbReference type="Pfam" id="PF01943">
    <property type="entry name" value="Polysacc_synt"/>
    <property type="match status" value="1"/>
</dbReference>
<comment type="subcellular location">
    <subcellularLocation>
        <location evidence="1">Cell membrane</location>
        <topology evidence="1">Multi-pass membrane protein</topology>
    </subcellularLocation>
</comment>
<evidence type="ECO:0000256" key="1">
    <source>
        <dbReference type="ARBA" id="ARBA00004651"/>
    </source>
</evidence>
<evidence type="ECO:0000256" key="5">
    <source>
        <dbReference type="ARBA" id="ARBA00023136"/>
    </source>
</evidence>
<feature type="transmembrane region" description="Helical" evidence="6">
    <location>
        <begin position="188"/>
        <end position="212"/>
    </location>
</feature>
<feature type="transmembrane region" description="Helical" evidence="6">
    <location>
        <begin position="44"/>
        <end position="63"/>
    </location>
</feature>
<dbReference type="InterPro" id="IPR002797">
    <property type="entry name" value="Polysacc_synth"/>
</dbReference>
<proteinExistence type="predicted"/>
<dbReference type="EMBL" id="MCGI01000008">
    <property type="protein sequence ID" value="ODM02818.1"/>
    <property type="molecule type" value="Genomic_DNA"/>
</dbReference>
<dbReference type="AlphaFoldDB" id="A0A1E3A259"/>
<evidence type="ECO:0000256" key="3">
    <source>
        <dbReference type="ARBA" id="ARBA00022692"/>
    </source>
</evidence>
<dbReference type="PANTHER" id="PTHR30250:SF21">
    <property type="entry name" value="LIPID II FLIPPASE MURJ"/>
    <property type="match status" value="1"/>
</dbReference>
<dbReference type="GeneID" id="93304581"/>
<keyword evidence="2" id="KW-1003">Cell membrane</keyword>
<name>A0A1E3A259_9FIRM</name>
<dbReference type="Proteomes" id="UP000095003">
    <property type="component" value="Unassembled WGS sequence"/>
</dbReference>
<feature type="transmembrane region" description="Helical" evidence="6">
    <location>
        <begin position="84"/>
        <end position="108"/>
    </location>
</feature>